<evidence type="ECO:0000313" key="1">
    <source>
        <dbReference type="EMBL" id="EJK57800.1"/>
    </source>
</evidence>
<keyword evidence="2" id="KW-1185">Reference proteome</keyword>
<dbReference type="AlphaFoldDB" id="K0RXU3"/>
<evidence type="ECO:0000313" key="2">
    <source>
        <dbReference type="Proteomes" id="UP000266841"/>
    </source>
</evidence>
<comment type="caution">
    <text evidence="1">The sequence shown here is derived from an EMBL/GenBank/DDBJ whole genome shotgun (WGS) entry which is preliminary data.</text>
</comment>
<organism evidence="1 2">
    <name type="scientific">Thalassiosira oceanica</name>
    <name type="common">Marine diatom</name>
    <dbReference type="NCBI Taxonomy" id="159749"/>
    <lineage>
        <taxon>Eukaryota</taxon>
        <taxon>Sar</taxon>
        <taxon>Stramenopiles</taxon>
        <taxon>Ochrophyta</taxon>
        <taxon>Bacillariophyta</taxon>
        <taxon>Coscinodiscophyceae</taxon>
        <taxon>Thalassiosirophycidae</taxon>
        <taxon>Thalassiosirales</taxon>
        <taxon>Thalassiosiraceae</taxon>
        <taxon>Thalassiosira</taxon>
    </lineage>
</organism>
<proteinExistence type="predicted"/>
<name>K0RXU3_THAOC</name>
<sequence>MANIGLSCTKEVAGECIPDQNCPLILILESNKAVDPVITDDLRLEVERRCTRHEQTARDDQFNLQHRLEVLTLATDGEESKVSDGGSSLSQHLQVLRRALEVVQSLRSIGRNKTFLQPAHPWVCYWKLVELGASLLDSFELEMDWFSTDVLHPPSSWLDGTPSGADVATMETRRDHTGASCVGFGPPGPGAPCLVLGPLPFVWANFIHEVGATQHNGSFDYML</sequence>
<dbReference type="EMBL" id="AGNL01027011">
    <property type="protein sequence ID" value="EJK57800.1"/>
    <property type="molecule type" value="Genomic_DNA"/>
</dbReference>
<accession>K0RXU3</accession>
<dbReference type="Proteomes" id="UP000266841">
    <property type="component" value="Unassembled WGS sequence"/>
</dbReference>
<gene>
    <name evidence="1" type="ORF">THAOC_22124</name>
</gene>
<protein>
    <submittedName>
        <fullName evidence="1">Uncharacterized protein</fullName>
    </submittedName>
</protein>
<reference evidence="1 2" key="1">
    <citation type="journal article" date="2012" name="Genome Biol.">
        <title>Genome and low-iron response of an oceanic diatom adapted to chronic iron limitation.</title>
        <authorList>
            <person name="Lommer M."/>
            <person name="Specht M."/>
            <person name="Roy A.S."/>
            <person name="Kraemer L."/>
            <person name="Andreson R."/>
            <person name="Gutowska M.A."/>
            <person name="Wolf J."/>
            <person name="Bergner S.V."/>
            <person name="Schilhabel M.B."/>
            <person name="Klostermeier U.C."/>
            <person name="Beiko R.G."/>
            <person name="Rosenstiel P."/>
            <person name="Hippler M."/>
            <person name="Laroche J."/>
        </authorList>
    </citation>
    <scope>NUCLEOTIDE SEQUENCE [LARGE SCALE GENOMIC DNA]</scope>
    <source>
        <strain evidence="1 2">CCMP1005</strain>
    </source>
</reference>